<dbReference type="STRING" id="55209.HA50_18115"/>
<evidence type="ECO:0000313" key="3">
    <source>
        <dbReference type="Proteomes" id="UP000193749"/>
    </source>
</evidence>
<feature type="compositionally biased region" description="Basic residues" evidence="1">
    <location>
        <begin position="93"/>
        <end position="111"/>
    </location>
</feature>
<sequence length="128" mass="13834">MLQRGSARQTWGSFSTAVQADGQRYDGAYLCNPRHAASSRSAMRCALAYHSGPRSSRIRHPGSNRALADVLSARPGLPSALGAVDAAPPHRLQERRKYKKIQNQQQKRKTQKVIAVAARGGALSGLAE</sequence>
<protein>
    <submittedName>
        <fullName evidence="2">Uncharacterized protein</fullName>
    </submittedName>
</protein>
<organism evidence="2 3">
    <name type="scientific">Pantoea cypripedii</name>
    <name type="common">Pectobacterium cypripedii</name>
    <name type="synonym">Erwinia cypripedii</name>
    <dbReference type="NCBI Taxonomy" id="55209"/>
    <lineage>
        <taxon>Bacteria</taxon>
        <taxon>Pseudomonadati</taxon>
        <taxon>Pseudomonadota</taxon>
        <taxon>Gammaproteobacteria</taxon>
        <taxon>Enterobacterales</taxon>
        <taxon>Erwiniaceae</taxon>
        <taxon>Pantoea</taxon>
    </lineage>
</organism>
<comment type="caution">
    <text evidence="2">The sequence shown here is derived from an EMBL/GenBank/DDBJ whole genome shotgun (WGS) entry which is preliminary data.</text>
</comment>
<accession>A0A1X1EZ37</accession>
<reference evidence="2 3" key="1">
    <citation type="journal article" date="2017" name="Antonie Van Leeuwenhoek">
        <title>Phylogenomic resolution of the bacterial genus Pantoea and its relationship with Erwinia and Tatumella.</title>
        <authorList>
            <person name="Palmer M."/>
            <person name="Steenkamp E.T."/>
            <person name="Coetzee M.P."/>
            <person name="Chan W.Y."/>
            <person name="van Zyl E."/>
            <person name="De Maayer P."/>
            <person name="Coutinho T.A."/>
            <person name="Blom J."/>
            <person name="Smits T.H."/>
            <person name="Duffy B."/>
            <person name="Venter S.N."/>
        </authorList>
    </citation>
    <scope>NUCLEOTIDE SEQUENCE [LARGE SCALE GENOMIC DNA]</scope>
    <source>
        <strain evidence="2 3">LMG 2657</strain>
    </source>
</reference>
<evidence type="ECO:0000256" key="1">
    <source>
        <dbReference type="SAM" id="MobiDB-lite"/>
    </source>
</evidence>
<feature type="region of interest" description="Disordered" evidence="1">
    <location>
        <begin position="81"/>
        <end position="112"/>
    </location>
</feature>
<name>A0A1X1EZ37_PANCY</name>
<dbReference type="AlphaFoldDB" id="A0A1X1EZ37"/>
<dbReference type="Proteomes" id="UP000193749">
    <property type="component" value="Unassembled WGS sequence"/>
</dbReference>
<proteinExistence type="predicted"/>
<dbReference type="EMBL" id="MLJI01000001">
    <property type="protein sequence ID" value="ORM95157.1"/>
    <property type="molecule type" value="Genomic_DNA"/>
</dbReference>
<evidence type="ECO:0000313" key="2">
    <source>
        <dbReference type="EMBL" id="ORM95157.1"/>
    </source>
</evidence>
<gene>
    <name evidence="2" type="ORF">HA50_18115</name>
</gene>
<keyword evidence="3" id="KW-1185">Reference proteome</keyword>